<dbReference type="InterPro" id="IPR010987">
    <property type="entry name" value="Glutathione-S-Trfase_C-like"/>
</dbReference>
<gene>
    <name evidence="2" type="ORF">DA075_33640</name>
</gene>
<dbReference type="Proteomes" id="UP000244755">
    <property type="component" value="Chromosome 2"/>
</dbReference>
<dbReference type="PANTHER" id="PTHR44051:SF8">
    <property type="entry name" value="GLUTATHIONE S-TRANSFERASE GSTA"/>
    <property type="match status" value="1"/>
</dbReference>
<evidence type="ECO:0000259" key="1">
    <source>
        <dbReference type="PROSITE" id="PS50405"/>
    </source>
</evidence>
<keyword evidence="2" id="KW-0808">Transferase</keyword>
<dbReference type="PROSITE" id="PS50405">
    <property type="entry name" value="GST_CTER"/>
    <property type="match status" value="1"/>
</dbReference>
<reference evidence="2 3" key="1">
    <citation type="submission" date="2018-04" db="EMBL/GenBank/DDBJ databases">
        <title>Methylobacterium sp. PR1016A genome.</title>
        <authorList>
            <person name="Park W."/>
        </authorList>
    </citation>
    <scope>NUCLEOTIDE SEQUENCE [LARGE SCALE GENOMIC DNA]</scope>
    <source>
        <strain evidence="2 3">PR1016A</strain>
    </source>
</reference>
<evidence type="ECO:0000313" key="3">
    <source>
        <dbReference type="Proteomes" id="UP000244755"/>
    </source>
</evidence>
<dbReference type="AlphaFoldDB" id="A0A2R4WW60"/>
<name>A0A2R4WW60_9HYPH</name>
<dbReference type="Gene3D" id="3.40.30.10">
    <property type="entry name" value="Glutaredoxin"/>
    <property type="match status" value="1"/>
</dbReference>
<dbReference type="SUPFAM" id="SSF47616">
    <property type="entry name" value="GST C-terminal domain-like"/>
    <property type="match status" value="1"/>
</dbReference>
<dbReference type="Pfam" id="PF00043">
    <property type="entry name" value="GST_C"/>
    <property type="match status" value="1"/>
</dbReference>
<dbReference type="OrthoDB" id="5293590at2"/>
<dbReference type="InterPro" id="IPR036282">
    <property type="entry name" value="Glutathione-S-Trfase_C_sf"/>
</dbReference>
<dbReference type="InterPro" id="IPR036249">
    <property type="entry name" value="Thioredoxin-like_sf"/>
</dbReference>
<dbReference type="InterPro" id="IPR004046">
    <property type="entry name" value="GST_C"/>
</dbReference>
<evidence type="ECO:0000313" key="2">
    <source>
        <dbReference type="EMBL" id="AWB25774.1"/>
    </source>
</evidence>
<protein>
    <submittedName>
        <fullName evidence="2">Glutathione S-transferase</fullName>
    </submittedName>
</protein>
<dbReference type="SUPFAM" id="SSF52833">
    <property type="entry name" value="Thioredoxin-like"/>
    <property type="match status" value="1"/>
</dbReference>
<dbReference type="InterPro" id="IPR004045">
    <property type="entry name" value="Glutathione_S-Trfase_N"/>
</dbReference>
<accession>A0A2R4WW60</accession>
<keyword evidence="3" id="KW-1185">Reference proteome</keyword>
<dbReference type="InterPro" id="IPR040079">
    <property type="entry name" value="Glutathione_S-Trfase"/>
</dbReference>
<dbReference type="SFLD" id="SFLDS00019">
    <property type="entry name" value="Glutathione_Transferase_(cytos"/>
    <property type="match status" value="1"/>
</dbReference>
<sequence>MRRWILIFYDAKQPGPNPTTVRLFVLERGGLSFDVETIDLAALENRRRPYLENVNARGELPALRLDDGRVITEITAICGYFDEIAQGGRHLCGNSPVERAEVHMWTRRMYLEIISHFVAWFRGSDIAVEAYRGNRILQLEAMHSNRLIAERGLNMLDDEMAEKAFIAGENLSMADIILYGFMAAAGPETPWLNVPQRPSVGGWYDRMSARPAAKQMLKPFGSRVELAAQ</sequence>
<dbReference type="GO" id="GO:0016740">
    <property type="term" value="F:transferase activity"/>
    <property type="evidence" value="ECO:0007669"/>
    <property type="project" value="UniProtKB-KW"/>
</dbReference>
<dbReference type="Pfam" id="PF13409">
    <property type="entry name" value="GST_N_2"/>
    <property type="match status" value="1"/>
</dbReference>
<dbReference type="EMBL" id="CP028844">
    <property type="protein sequence ID" value="AWB25774.1"/>
    <property type="molecule type" value="Genomic_DNA"/>
</dbReference>
<dbReference type="Gene3D" id="1.20.1050.10">
    <property type="match status" value="1"/>
</dbReference>
<organism evidence="2 3">
    <name type="scientific">Methylobacterium currus</name>
    <dbReference type="NCBI Taxonomy" id="2051553"/>
    <lineage>
        <taxon>Bacteria</taxon>
        <taxon>Pseudomonadati</taxon>
        <taxon>Pseudomonadota</taxon>
        <taxon>Alphaproteobacteria</taxon>
        <taxon>Hyphomicrobiales</taxon>
        <taxon>Methylobacteriaceae</taxon>
        <taxon>Methylobacterium</taxon>
    </lineage>
</organism>
<dbReference type="PANTHER" id="PTHR44051">
    <property type="entry name" value="GLUTATHIONE S-TRANSFERASE-RELATED"/>
    <property type="match status" value="1"/>
</dbReference>
<proteinExistence type="predicted"/>
<feature type="domain" description="GST C-terminal" evidence="1">
    <location>
        <begin position="95"/>
        <end position="229"/>
    </location>
</feature>
<dbReference type="KEGG" id="mee:DA075_33640"/>